<sequence>MDGVRIETVDPTDEAALRSWWEVTRAAADERPYDLSPAWETARRYYPLRDPAREVTLLGARIGDGPLVGAAWVARPVGENEHLLMLDLQVHPAARRRGVGGALVAASEEIARADARTTIIVEVLAPPATQAPGESFARSQGYAEASSEDIKICDLATTADRLPGLAAHAAERLSPYTLLWWSDPTPEEHLEGLCALYSRFHSEIPLGDLDLRAQAWTPQRLRGAEERRVAAGRAHLLVAGVAPDGRLVGYSDLNVADASPHRASIESTLVLPEHRGHRLGLAMKALLHQQTRALFPAVEFIVTGNAGVNTWMNAVNEQLGYGIVERCLDMQKVL</sequence>
<dbReference type="CDD" id="cd04301">
    <property type="entry name" value="NAT_SF"/>
    <property type="match status" value="2"/>
</dbReference>
<dbReference type="InterPro" id="IPR050832">
    <property type="entry name" value="Bact_Acetyltransf"/>
</dbReference>
<dbReference type="PROSITE" id="PS51186">
    <property type="entry name" value="GNAT"/>
    <property type="match status" value="1"/>
</dbReference>
<protein>
    <submittedName>
        <fullName evidence="4">Unannotated protein</fullName>
    </submittedName>
</protein>
<name>A0A6J6NFE8_9ZZZZ</name>
<dbReference type="AlphaFoldDB" id="A0A6J6NFE8"/>
<keyword evidence="1" id="KW-0808">Transferase</keyword>
<gene>
    <name evidence="4" type="ORF">UFOPK2579_00063</name>
</gene>
<feature type="domain" description="N-acetyltransferase" evidence="3">
    <location>
        <begin position="4"/>
        <end position="160"/>
    </location>
</feature>
<accession>A0A6J6NFE8</accession>
<dbReference type="GO" id="GO:0016747">
    <property type="term" value="F:acyltransferase activity, transferring groups other than amino-acyl groups"/>
    <property type="evidence" value="ECO:0007669"/>
    <property type="project" value="InterPro"/>
</dbReference>
<dbReference type="Pfam" id="PF00583">
    <property type="entry name" value="Acetyltransf_1"/>
    <property type="match status" value="2"/>
</dbReference>
<evidence type="ECO:0000313" key="4">
    <source>
        <dbReference type="EMBL" id="CAB4684952.1"/>
    </source>
</evidence>
<dbReference type="SUPFAM" id="SSF55729">
    <property type="entry name" value="Acyl-CoA N-acyltransferases (Nat)"/>
    <property type="match status" value="2"/>
</dbReference>
<evidence type="ECO:0000256" key="1">
    <source>
        <dbReference type="ARBA" id="ARBA00022679"/>
    </source>
</evidence>
<organism evidence="4">
    <name type="scientific">freshwater metagenome</name>
    <dbReference type="NCBI Taxonomy" id="449393"/>
    <lineage>
        <taxon>unclassified sequences</taxon>
        <taxon>metagenomes</taxon>
        <taxon>ecological metagenomes</taxon>
    </lineage>
</organism>
<keyword evidence="2" id="KW-0012">Acyltransferase</keyword>
<proteinExistence type="predicted"/>
<dbReference type="Gene3D" id="3.40.630.30">
    <property type="match status" value="1"/>
</dbReference>
<evidence type="ECO:0000259" key="3">
    <source>
        <dbReference type="PROSITE" id="PS51186"/>
    </source>
</evidence>
<reference evidence="4" key="1">
    <citation type="submission" date="2020-05" db="EMBL/GenBank/DDBJ databases">
        <authorList>
            <person name="Chiriac C."/>
            <person name="Salcher M."/>
            <person name="Ghai R."/>
            <person name="Kavagutti S V."/>
        </authorList>
    </citation>
    <scope>NUCLEOTIDE SEQUENCE</scope>
</reference>
<dbReference type="PANTHER" id="PTHR43877">
    <property type="entry name" value="AMINOALKYLPHOSPHONATE N-ACETYLTRANSFERASE-RELATED-RELATED"/>
    <property type="match status" value="1"/>
</dbReference>
<dbReference type="InterPro" id="IPR016181">
    <property type="entry name" value="Acyl_CoA_acyltransferase"/>
</dbReference>
<dbReference type="EMBL" id="CAEZXR010000003">
    <property type="protein sequence ID" value="CAB4684952.1"/>
    <property type="molecule type" value="Genomic_DNA"/>
</dbReference>
<dbReference type="InterPro" id="IPR000182">
    <property type="entry name" value="GNAT_dom"/>
</dbReference>
<evidence type="ECO:0000256" key="2">
    <source>
        <dbReference type="ARBA" id="ARBA00023315"/>
    </source>
</evidence>